<dbReference type="EMBL" id="JPIN01000007">
    <property type="protein sequence ID" value="KFZ28545.1"/>
    <property type="molecule type" value="Genomic_DNA"/>
</dbReference>
<reference evidence="1 2" key="1">
    <citation type="submission" date="2014-06" db="EMBL/GenBank/DDBJ databases">
        <title>Draft genome sequence of Idiomarina sp. MCCC 1A10513.</title>
        <authorList>
            <person name="Du J."/>
            <person name="Lai Q."/>
            <person name="Shao Z."/>
        </authorList>
    </citation>
    <scope>NUCLEOTIDE SEQUENCE [LARGE SCALE GENOMIC DNA]</scope>
    <source>
        <strain evidence="1 2">MCCC 1A10513</strain>
    </source>
</reference>
<proteinExistence type="predicted"/>
<sequence>MLKMPARPVNSKNHRLRVFCARTVKIFLSSLKKDWRYNITHSAQWASVIHSEGKLAWFVGLPILSTKSVDNLVGRTVRSLKLCELQINLAVG</sequence>
<accession>A0A094ILH2</accession>
<evidence type="ECO:0000313" key="2">
    <source>
        <dbReference type="Proteomes" id="UP000053718"/>
    </source>
</evidence>
<comment type="caution">
    <text evidence="1">The sequence shown here is derived from an EMBL/GenBank/DDBJ whole genome shotgun (WGS) entry which is preliminary data.</text>
</comment>
<evidence type="ECO:0000313" key="1">
    <source>
        <dbReference type="EMBL" id="KFZ28545.1"/>
    </source>
</evidence>
<organism evidence="1 2">
    <name type="scientific">Pseudidiomarina atlantica</name>
    <dbReference type="NCBI Taxonomy" id="1517416"/>
    <lineage>
        <taxon>Bacteria</taxon>
        <taxon>Pseudomonadati</taxon>
        <taxon>Pseudomonadota</taxon>
        <taxon>Gammaproteobacteria</taxon>
        <taxon>Alteromonadales</taxon>
        <taxon>Idiomarinaceae</taxon>
        <taxon>Pseudidiomarina</taxon>
    </lineage>
</organism>
<gene>
    <name evidence="1" type="ORF">IDAT_07230</name>
</gene>
<dbReference type="AlphaFoldDB" id="A0A094ILH2"/>
<keyword evidence="2" id="KW-1185">Reference proteome</keyword>
<name>A0A094ILH2_9GAMM</name>
<dbReference type="Proteomes" id="UP000053718">
    <property type="component" value="Unassembled WGS sequence"/>
</dbReference>
<dbReference type="STRING" id="1517416.IDAT_07230"/>
<protein>
    <submittedName>
        <fullName evidence="1">Uncharacterized protein</fullName>
    </submittedName>
</protein>